<protein>
    <submittedName>
        <fullName evidence="3">Uncharacterized protein</fullName>
    </submittedName>
</protein>
<dbReference type="Proteomes" id="UP000612899">
    <property type="component" value="Unassembled WGS sequence"/>
</dbReference>
<evidence type="ECO:0000256" key="1">
    <source>
        <dbReference type="SAM" id="MobiDB-lite"/>
    </source>
</evidence>
<evidence type="ECO:0000313" key="4">
    <source>
        <dbReference type="Proteomes" id="UP000612899"/>
    </source>
</evidence>
<keyword evidence="2" id="KW-0472">Membrane</keyword>
<dbReference type="RefSeq" id="WP_203909566.1">
    <property type="nucleotide sequence ID" value="NZ_BONY01000021.1"/>
</dbReference>
<keyword evidence="4" id="KW-1185">Reference proteome</keyword>
<keyword evidence="2" id="KW-0812">Transmembrane</keyword>
<name>A0A8J3Q9K9_9ACTN</name>
<proteinExistence type="predicted"/>
<gene>
    <name evidence="3" type="ORF">Rhe02_37890</name>
</gene>
<organism evidence="3 4">
    <name type="scientific">Rhizocola hellebori</name>
    <dbReference type="NCBI Taxonomy" id="1392758"/>
    <lineage>
        <taxon>Bacteria</taxon>
        <taxon>Bacillati</taxon>
        <taxon>Actinomycetota</taxon>
        <taxon>Actinomycetes</taxon>
        <taxon>Micromonosporales</taxon>
        <taxon>Micromonosporaceae</taxon>
        <taxon>Rhizocola</taxon>
    </lineage>
</organism>
<keyword evidence="2" id="KW-1133">Transmembrane helix</keyword>
<reference evidence="3" key="1">
    <citation type="submission" date="2021-01" db="EMBL/GenBank/DDBJ databases">
        <title>Whole genome shotgun sequence of Rhizocola hellebori NBRC 109834.</title>
        <authorList>
            <person name="Komaki H."/>
            <person name="Tamura T."/>
        </authorList>
    </citation>
    <scope>NUCLEOTIDE SEQUENCE</scope>
    <source>
        <strain evidence="3">NBRC 109834</strain>
    </source>
</reference>
<evidence type="ECO:0000256" key="2">
    <source>
        <dbReference type="SAM" id="Phobius"/>
    </source>
</evidence>
<feature type="region of interest" description="Disordered" evidence="1">
    <location>
        <begin position="50"/>
        <end position="71"/>
    </location>
</feature>
<sequence length="308" mass="33223">MSRPESDKVTADPTPPRHPWLYGLAAFTLVLLMLTAAAVVFRSAASPHAYAKPADTDHDHTTPPPRPLPRREFPDQVLAALARQAATGPAPQVTSASVFCELELWTRQGAAMSRRRTTSWRDLDGSGYLHTLTLPDIPATAFTTPMVGANLWADATPSRQTFTAGQLPAHRQWPPTLAAEPDVMLRQLETIRPGIDSPAQLLRAIAAAHTSYLITRETRAAELTLLATTAGISVRTADIPTYTAVGPPAPGLYITTDDVHGHITLHLHADTGYLAAAVEHSYLGGGGNRRVESYVMFIGTQQHLPTGR</sequence>
<comment type="caution">
    <text evidence="3">The sequence shown here is derived from an EMBL/GenBank/DDBJ whole genome shotgun (WGS) entry which is preliminary data.</text>
</comment>
<dbReference type="AlphaFoldDB" id="A0A8J3Q9K9"/>
<feature type="transmembrane region" description="Helical" evidence="2">
    <location>
        <begin position="20"/>
        <end position="41"/>
    </location>
</feature>
<accession>A0A8J3Q9K9</accession>
<dbReference type="EMBL" id="BONY01000021">
    <property type="protein sequence ID" value="GIH05722.1"/>
    <property type="molecule type" value="Genomic_DNA"/>
</dbReference>
<evidence type="ECO:0000313" key="3">
    <source>
        <dbReference type="EMBL" id="GIH05722.1"/>
    </source>
</evidence>